<reference evidence="1" key="1">
    <citation type="submission" date="2019-08" db="EMBL/GenBank/DDBJ databases">
        <title>The genome of the North American firefly Photinus pyralis.</title>
        <authorList>
            <consortium name="Photinus pyralis genome working group"/>
            <person name="Fallon T.R."/>
            <person name="Sander Lower S.E."/>
            <person name="Weng J.-K."/>
        </authorList>
    </citation>
    <scope>NUCLEOTIDE SEQUENCE</scope>
    <source>
        <strain evidence="1">TRF0915ILg1</strain>
        <tissue evidence="1">Whole body</tissue>
    </source>
</reference>
<dbReference type="Proteomes" id="UP000801492">
    <property type="component" value="Unassembled WGS sequence"/>
</dbReference>
<gene>
    <name evidence="1" type="ORF">ILUMI_10097</name>
</gene>
<dbReference type="InterPro" id="IPR053720">
    <property type="entry name" value="Psm_Assembly_Chaperone"/>
</dbReference>
<proteinExistence type="predicted"/>
<keyword evidence="2" id="KW-1185">Reference proteome</keyword>
<organism evidence="1 2">
    <name type="scientific">Ignelater luminosus</name>
    <name type="common">Cucubano</name>
    <name type="synonym">Pyrophorus luminosus</name>
    <dbReference type="NCBI Taxonomy" id="2038154"/>
    <lineage>
        <taxon>Eukaryota</taxon>
        <taxon>Metazoa</taxon>
        <taxon>Ecdysozoa</taxon>
        <taxon>Arthropoda</taxon>
        <taxon>Hexapoda</taxon>
        <taxon>Insecta</taxon>
        <taxon>Pterygota</taxon>
        <taxon>Neoptera</taxon>
        <taxon>Endopterygota</taxon>
        <taxon>Coleoptera</taxon>
        <taxon>Polyphaga</taxon>
        <taxon>Elateriformia</taxon>
        <taxon>Elateroidea</taxon>
        <taxon>Elateridae</taxon>
        <taxon>Agrypninae</taxon>
        <taxon>Pyrophorini</taxon>
        <taxon>Ignelater</taxon>
    </lineage>
</organism>
<comment type="caution">
    <text evidence="1">The sequence shown here is derived from an EMBL/GenBank/DDBJ whole genome shotgun (WGS) entry which is preliminary data.</text>
</comment>
<evidence type="ECO:0000313" key="1">
    <source>
        <dbReference type="EMBL" id="KAF2896081.1"/>
    </source>
</evidence>
<accession>A0A8K0D2P6</accession>
<protein>
    <submittedName>
        <fullName evidence="1">Uncharacterized protein</fullName>
    </submittedName>
</protein>
<evidence type="ECO:0000313" key="2">
    <source>
        <dbReference type="Proteomes" id="UP000801492"/>
    </source>
</evidence>
<dbReference type="OrthoDB" id="6752069at2759"/>
<dbReference type="Gene3D" id="3.30.230.90">
    <property type="match status" value="1"/>
</dbReference>
<dbReference type="AlphaFoldDB" id="A0A8K0D2P6"/>
<sequence>MELENLMKALSLDNSELNVLRRSHQFQAEIDNIHTQILYQEYDHFHLIRVVQVGGRASLSKVALMEDTSGPPYRINSIPRHDDHTVLGAATLIAANLSITKTLLLCLCLRDYGVGTTMTLVEVMKNEINNINVV</sequence>
<name>A0A8K0D2P6_IGNLU</name>
<dbReference type="EMBL" id="VTPC01005395">
    <property type="protein sequence ID" value="KAF2896081.1"/>
    <property type="molecule type" value="Genomic_DNA"/>
</dbReference>